<keyword evidence="9" id="KW-1185">Reference proteome</keyword>
<evidence type="ECO:0000256" key="1">
    <source>
        <dbReference type="ARBA" id="ARBA00004370"/>
    </source>
</evidence>
<dbReference type="InterPro" id="IPR039751">
    <property type="entry name" value="HERPUD1/2"/>
</dbReference>
<evidence type="ECO:0000256" key="3">
    <source>
        <dbReference type="ARBA" id="ARBA00022989"/>
    </source>
</evidence>
<evidence type="ECO:0000256" key="2">
    <source>
        <dbReference type="ARBA" id="ARBA00022692"/>
    </source>
</evidence>
<feature type="compositionally biased region" description="Basic and acidic residues" evidence="5">
    <location>
        <begin position="463"/>
        <end position="476"/>
    </location>
</feature>
<dbReference type="PANTHER" id="PTHR12943:SF27">
    <property type="entry name" value="HOMOCYSTEINE-INDUCED ENDOPLASMIC RETICULUM PROTEIN, ISOFORM A"/>
    <property type="match status" value="1"/>
</dbReference>
<dbReference type="InterPro" id="IPR000626">
    <property type="entry name" value="Ubiquitin-like_dom"/>
</dbReference>
<dbReference type="PROSITE" id="PS50053">
    <property type="entry name" value="UBIQUITIN_2"/>
    <property type="match status" value="1"/>
</dbReference>
<dbReference type="Gene3D" id="3.10.20.90">
    <property type="entry name" value="Phosphatidylinositol 3-kinase Catalytic Subunit, Chain A, domain 1"/>
    <property type="match status" value="1"/>
</dbReference>
<dbReference type="AlphaFoldDB" id="A0A0C3BWQ6"/>
<dbReference type="InParanoid" id="A0A0C3BWQ6"/>
<dbReference type="OrthoDB" id="21589at2759"/>
<dbReference type="EMBL" id="KN832972">
    <property type="protein sequence ID" value="KIM90978.1"/>
    <property type="molecule type" value="Genomic_DNA"/>
</dbReference>
<evidence type="ECO:0000313" key="9">
    <source>
        <dbReference type="Proteomes" id="UP000054166"/>
    </source>
</evidence>
<evidence type="ECO:0000256" key="4">
    <source>
        <dbReference type="ARBA" id="ARBA00023136"/>
    </source>
</evidence>
<feature type="domain" description="Ubiquitin-like" evidence="7">
    <location>
        <begin position="4"/>
        <end position="64"/>
    </location>
</feature>
<organism evidence="8 9">
    <name type="scientific">Piloderma croceum (strain F 1598)</name>
    <dbReference type="NCBI Taxonomy" id="765440"/>
    <lineage>
        <taxon>Eukaryota</taxon>
        <taxon>Fungi</taxon>
        <taxon>Dikarya</taxon>
        <taxon>Basidiomycota</taxon>
        <taxon>Agaricomycotina</taxon>
        <taxon>Agaricomycetes</taxon>
        <taxon>Agaricomycetidae</taxon>
        <taxon>Atheliales</taxon>
        <taxon>Atheliaceae</taxon>
        <taxon>Piloderma</taxon>
    </lineage>
</organism>
<evidence type="ECO:0000259" key="7">
    <source>
        <dbReference type="PROSITE" id="PS50053"/>
    </source>
</evidence>
<comment type="subcellular location">
    <subcellularLocation>
        <location evidence="1">Membrane</location>
    </subcellularLocation>
</comment>
<dbReference type="HOGENOM" id="CLU_021702_0_0_1"/>
<sequence length="534" mass="59055">MSVVELRVELPSYSHSFVIQVPVSYTILEVKGEIFRACVGAPRADGQRIIWRGRLLRDEEKVEDIWKTAEDSRIIHLAVNPAAWSSGPPELPSSASTASAALPSYFSTPQPGQLMQPSAYPPRINNQPVGLGGVQHHPMGYVVWKHQNAILALTSGRVLVNRTGDQTTFDLNTSRPWAIQVLEKNGYSWPGILDEPFPGVDDDGVALESLPEGVKYQLCATDDQNFLSLQNPGATPNIFQTHALKVLTHTFPLLSLPIPQTTTTTSSTTMHHTIPREVNQLLQQLGLPPLRMQNAAQNHGNAFLREINLRPLLGPLIMLVIRTLLLVYFVSPARKPVFGIVVGAWILYEAWGPIRAAIFGAGDRQAPPGVNVGLPPRPQQDGAPARQAGQIRIVIDVEAVIDNLSKLNIPAEEEALAASERATPAEEPGLAHKVTTFLCLLVLTLHPAVWNRRRGVLRQREGRVRTEANAREREPEAPGTEVNVGEDSTTTEAERTERESVARKRVELVAQHARRPRWVQAYIDRVRRGEWVDD</sequence>
<dbReference type="GO" id="GO:0030968">
    <property type="term" value="P:endoplasmic reticulum unfolded protein response"/>
    <property type="evidence" value="ECO:0007669"/>
    <property type="project" value="TreeGrafter"/>
</dbReference>
<name>A0A0C3BWQ6_PILCF</name>
<accession>A0A0C3BWQ6</accession>
<proteinExistence type="predicted"/>
<dbReference type="PANTHER" id="PTHR12943">
    <property type="entry name" value="HOMOCYSTEINE-RESPONSIVE ENDOPLASMIC RETICULUM-RESIDENT UNIQUITIN-LIKE DOMAIN HERPUD PROTEIN FAMILY MEMBER"/>
    <property type="match status" value="1"/>
</dbReference>
<gene>
    <name evidence="8" type="ORF">PILCRDRAFT_157734</name>
</gene>
<feature type="transmembrane region" description="Helical" evidence="6">
    <location>
        <begin position="312"/>
        <end position="330"/>
    </location>
</feature>
<dbReference type="InterPro" id="IPR029071">
    <property type="entry name" value="Ubiquitin-like_domsf"/>
</dbReference>
<reference evidence="9" key="2">
    <citation type="submission" date="2015-01" db="EMBL/GenBank/DDBJ databases">
        <title>Evolutionary Origins and Diversification of the Mycorrhizal Mutualists.</title>
        <authorList>
            <consortium name="DOE Joint Genome Institute"/>
            <consortium name="Mycorrhizal Genomics Consortium"/>
            <person name="Kohler A."/>
            <person name="Kuo A."/>
            <person name="Nagy L.G."/>
            <person name="Floudas D."/>
            <person name="Copeland A."/>
            <person name="Barry K.W."/>
            <person name="Cichocki N."/>
            <person name="Veneault-Fourrey C."/>
            <person name="LaButti K."/>
            <person name="Lindquist E.A."/>
            <person name="Lipzen A."/>
            <person name="Lundell T."/>
            <person name="Morin E."/>
            <person name="Murat C."/>
            <person name="Riley R."/>
            <person name="Ohm R."/>
            <person name="Sun H."/>
            <person name="Tunlid A."/>
            <person name="Henrissat B."/>
            <person name="Grigoriev I.V."/>
            <person name="Hibbett D.S."/>
            <person name="Martin F."/>
        </authorList>
    </citation>
    <scope>NUCLEOTIDE SEQUENCE [LARGE SCALE GENOMIC DNA]</scope>
    <source>
        <strain evidence="9">F 1598</strain>
    </source>
</reference>
<reference evidence="8 9" key="1">
    <citation type="submission" date="2014-04" db="EMBL/GenBank/DDBJ databases">
        <authorList>
            <consortium name="DOE Joint Genome Institute"/>
            <person name="Kuo A."/>
            <person name="Tarkka M."/>
            <person name="Buscot F."/>
            <person name="Kohler A."/>
            <person name="Nagy L.G."/>
            <person name="Floudas D."/>
            <person name="Copeland A."/>
            <person name="Barry K.W."/>
            <person name="Cichocki N."/>
            <person name="Veneault-Fourrey C."/>
            <person name="LaButti K."/>
            <person name="Lindquist E.A."/>
            <person name="Lipzen A."/>
            <person name="Lundell T."/>
            <person name="Morin E."/>
            <person name="Murat C."/>
            <person name="Sun H."/>
            <person name="Tunlid A."/>
            <person name="Henrissat B."/>
            <person name="Grigoriev I.V."/>
            <person name="Hibbett D.S."/>
            <person name="Martin F."/>
            <person name="Nordberg H.P."/>
            <person name="Cantor M.N."/>
            <person name="Hua S.X."/>
        </authorList>
    </citation>
    <scope>NUCLEOTIDE SEQUENCE [LARGE SCALE GENOMIC DNA]</scope>
    <source>
        <strain evidence="8 9">F 1598</strain>
    </source>
</reference>
<feature type="region of interest" description="Disordered" evidence="5">
    <location>
        <begin position="463"/>
        <end position="502"/>
    </location>
</feature>
<evidence type="ECO:0000313" key="8">
    <source>
        <dbReference type="EMBL" id="KIM90978.1"/>
    </source>
</evidence>
<keyword evidence="3 6" id="KW-1133">Transmembrane helix</keyword>
<dbReference type="SUPFAM" id="SSF54236">
    <property type="entry name" value="Ubiquitin-like"/>
    <property type="match status" value="1"/>
</dbReference>
<dbReference type="STRING" id="765440.A0A0C3BWQ6"/>
<dbReference type="Proteomes" id="UP000054166">
    <property type="component" value="Unassembled WGS sequence"/>
</dbReference>
<dbReference type="GO" id="GO:0016020">
    <property type="term" value="C:membrane"/>
    <property type="evidence" value="ECO:0007669"/>
    <property type="project" value="UniProtKB-SubCell"/>
</dbReference>
<feature type="compositionally biased region" description="Basic and acidic residues" evidence="5">
    <location>
        <begin position="492"/>
        <end position="502"/>
    </location>
</feature>
<protein>
    <recommendedName>
        <fullName evidence="7">Ubiquitin-like domain-containing protein</fullName>
    </recommendedName>
</protein>
<keyword evidence="4 6" id="KW-0472">Membrane</keyword>
<feature type="transmembrane region" description="Helical" evidence="6">
    <location>
        <begin position="337"/>
        <end position="358"/>
    </location>
</feature>
<evidence type="ECO:0000256" key="5">
    <source>
        <dbReference type="SAM" id="MobiDB-lite"/>
    </source>
</evidence>
<evidence type="ECO:0000256" key="6">
    <source>
        <dbReference type="SAM" id="Phobius"/>
    </source>
</evidence>
<keyword evidence="2 6" id="KW-0812">Transmembrane</keyword>